<reference evidence="2" key="1">
    <citation type="submission" date="2022-11" db="EMBL/GenBank/DDBJ databases">
        <authorList>
            <person name="Petersen C."/>
        </authorList>
    </citation>
    <scope>NUCLEOTIDE SEQUENCE</scope>
    <source>
        <strain evidence="2">IBT 21917</strain>
    </source>
</reference>
<protein>
    <submittedName>
        <fullName evidence="2">Uncharacterized protein</fullName>
    </submittedName>
</protein>
<organism evidence="2 3">
    <name type="scientific">Penicillium capsulatum</name>
    <dbReference type="NCBI Taxonomy" id="69766"/>
    <lineage>
        <taxon>Eukaryota</taxon>
        <taxon>Fungi</taxon>
        <taxon>Dikarya</taxon>
        <taxon>Ascomycota</taxon>
        <taxon>Pezizomycotina</taxon>
        <taxon>Eurotiomycetes</taxon>
        <taxon>Eurotiomycetidae</taxon>
        <taxon>Eurotiales</taxon>
        <taxon>Aspergillaceae</taxon>
        <taxon>Penicillium</taxon>
    </lineage>
</organism>
<gene>
    <name evidence="2" type="ORF">N7492_008086</name>
</gene>
<evidence type="ECO:0000313" key="3">
    <source>
        <dbReference type="Proteomes" id="UP001146351"/>
    </source>
</evidence>
<feature type="region of interest" description="Disordered" evidence="1">
    <location>
        <begin position="100"/>
        <end position="129"/>
    </location>
</feature>
<name>A0A9W9HRH0_9EURO</name>
<accession>A0A9W9HRH0</accession>
<dbReference type="EMBL" id="JAPQKO010000006">
    <property type="protein sequence ID" value="KAJ5155283.1"/>
    <property type="molecule type" value="Genomic_DNA"/>
</dbReference>
<evidence type="ECO:0000256" key="1">
    <source>
        <dbReference type="SAM" id="MobiDB-lite"/>
    </source>
</evidence>
<dbReference type="Proteomes" id="UP001146351">
    <property type="component" value="Unassembled WGS sequence"/>
</dbReference>
<keyword evidence="3" id="KW-1185">Reference proteome</keyword>
<reference evidence="2" key="2">
    <citation type="journal article" date="2023" name="IMA Fungus">
        <title>Comparative genomic study of the Penicillium genus elucidates a diverse pangenome and 15 lateral gene transfer events.</title>
        <authorList>
            <person name="Petersen C."/>
            <person name="Sorensen T."/>
            <person name="Nielsen M.R."/>
            <person name="Sondergaard T.E."/>
            <person name="Sorensen J.L."/>
            <person name="Fitzpatrick D.A."/>
            <person name="Frisvad J.C."/>
            <person name="Nielsen K.L."/>
        </authorList>
    </citation>
    <scope>NUCLEOTIDE SEQUENCE</scope>
    <source>
        <strain evidence="2">IBT 21917</strain>
    </source>
</reference>
<evidence type="ECO:0000313" key="2">
    <source>
        <dbReference type="EMBL" id="KAJ5155283.1"/>
    </source>
</evidence>
<feature type="region of interest" description="Disordered" evidence="1">
    <location>
        <begin position="1"/>
        <end position="24"/>
    </location>
</feature>
<comment type="caution">
    <text evidence="2">The sequence shown here is derived from an EMBL/GenBank/DDBJ whole genome shotgun (WGS) entry which is preliminary data.</text>
</comment>
<dbReference type="AlphaFoldDB" id="A0A9W9HRH0"/>
<proteinExistence type="predicted"/>
<sequence length="189" mass="21001">MADTTPSAYRDAATDSSDLHAPASPSYPEIIVESARSMADLMGLYHYHERERHALSVLMDQTSNSSDFAVYSSRYRDYGYMKRAVAVCIVDLLQESPLSSEGSAHGHLHTTHAASTQQEHRESSSFLTHQSAVQVIDSRPSGPEILPHMSRVMADEELLARTDSSCPICKDEYAQVADEMRVERSLIHC</sequence>